<gene>
    <name evidence="1" type="ORF">KI387_033303</name>
</gene>
<keyword evidence="2" id="KW-1185">Reference proteome</keyword>
<feature type="non-terminal residue" evidence="1">
    <location>
        <position position="70"/>
    </location>
</feature>
<accession>A0AA38BXL2</accession>
<reference evidence="1 2" key="1">
    <citation type="journal article" date="2021" name="Nat. Plants">
        <title>The Taxus genome provides insights into paclitaxel biosynthesis.</title>
        <authorList>
            <person name="Xiong X."/>
            <person name="Gou J."/>
            <person name="Liao Q."/>
            <person name="Li Y."/>
            <person name="Zhou Q."/>
            <person name="Bi G."/>
            <person name="Li C."/>
            <person name="Du R."/>
            <person name="Wang X."/>
            <person name="Sun T."/>
            <person name="Guo L."/>
            <person name="Liang H."/>
            <person name="Lu P."/>
            <person name="Wu Y."/>
            <person name="Zhang Z."/>
            <person name="Ro D.K."/>
            <person name="Shang Y."/>
            <person name="Huang S."/>
            <person name="Yan J."/>
        </authorList>
    </citation>
    <scope>NUCLEOTIDE SEQUENCE [LARGE SCALE GENOMIC DNA]</scope>
    <source>
        <strain evidence="1">Ta-2019</strain>
    </source>
</reference>
<proteinExistence type="predicted"/>
<comment type="caution">
    <text evidence="1">The sequence shown here is derived from an EMBL/GenBank/DDBJ whole genome shotgun (WGS) entry which is preliminary data.</text>
</comment>
<organism evidence="1 2">
    <name type="scientific">Taxus chinensis</name>
    <name type="common">Chinese yew</name>
    <name type="synonym">Taxus wallichiana var. chinensis</name>
    <dbReference type="NCBI Taxonomy" id="29808"/>
    <lineage>
        <taxon>Eukaryota</taxon>
        <taxon>Viridiplantae</taxon>
        <taxon>Streptophyta</taxon>
        <taxon>Embryophyta</taxon>
        <taxon>Tracheophyta</taxon>
        <taxon>Spermatophyta</taxon>
        <taxon>Pinopsida</taxon>
        <taxon>Pinidae</taxon>
        <taxon>Conifers II</taxon>
        <taxon>Cupressales</taxon>
        <taxon>Taxaceae</taxon>
        <taxon>Taxus</taxon>
    </lineage>
</organism>
<protein>
    <submittedName>
        <fullName evidence="1">Uncharacterized protein</fullName>
    </submittedName>
</protein>
<dbReference type="EMBL" id="JAHRHJ020003813">
    <property type="protein sequence ID" value="KAH9289186.1"/>
    <property type="molecule type" value="Genomic_DNA"/>
</dbReference>
<evidence type="ECO:0000313" key="2">
    <source>
        <dbReference type="Proteomes" id="UP000824469"/>
    </source>
</evidence>
<dbReference type="AlphaFoldDB" id="A0AA38BXL2"/>
<feature type="non-terminal residue" evidence="1">
    <location>
        <position position="1"/>
    </location>
</feature>
<name>A0AA38BXL2_TAXCH</name>
<sequence>GQYRLVNPTTIKINANVKDGSNIQDIRESNMPWEDGFPHSKEQLVMDGESITLDAMMMHGEMACQATHSK</sequence>
<evidence type="ECO:0000313" key="1">
    <source>
        <dbReference type="EMBL" id="KAH9289186.1"/>
    </source>
</evidence>
<dbReference type="Proteomes" id="UP000824469">
    <property type="component" value="Unassembled WGS sequence"/>
</dbReference>